<dbReference type="SFLD" id="SFLDG01082">
    <property type="entry name" value="B12-binding_domain_containing"/>
    <property type="match status" value="1"/>
</dbReference>
<dbReference type="PROSITE" id="PS51332">
    <property type="entry name" value="B12_BINDING"/>
    <property type="match status" value="1"/>
</dbReference>
<dbReference type="KEGG" id="dfl:DFE_2860"/>
<dbReference type="GO" id="GO:0031419">
    <property type="term" value="F:cobalamin binding"/>
    <property type="evidence" value="ECO:0007669"/>
    <property type="project" value="InterPro"/>
</dbReference>
<dbReference type="PANTHER" id="PTHR43409">
    <property type="entry name" value="ANAEROBIC MAGNESIUM-PROTOPORPHYRIN IX MONOMETHYL ESTER CYCLASE-RELATED"/>
    <property type="match status" value="1"/>
</dbReference>
<dbReference type="GO" id="GO:0046872">
    <property type="term" value="F:metal ion binding"/>
    <property type="evidence" value="ECO:0007669"/>
    <property type="project" value="UniProtKB-KW"/>
</dbReference>
<evidence type="ECO:0000259" key="9">
    <source>
        <dbReference type="PROSITE" id="PS51332"/>
    </source>
</evidence>
<dbReference type="InterPro" id="IPR051198">
    <property type="entry name" value="BchE-like"/>
</dbReference>
<evidence type="ECO:0000256" key="4">
    <source>
        <dbReference type="ARBA" id="ARBA00022691"/>
    </source>
</evidence>
<keyword evidence="8" id="KW-1133">Transmembrane helix</keyword>
<evidence type="ECO:0000256" key="8">
    <source>
        <dbReference type="SAM" id="Phobius"/>
    </source>
</evidence>
<dbReference type="PROSITE" id="PS51918">
    <property type="entry name" value="RADICAL_SAM"/>
    <property type="match status" value="1"/>
</dbReference>
<gene>
    <name evidence="11" type="ORF">DFE_2860</name>
</gene>
<dbReference type="InterPro" id="IPR023404">
    <property type="entry name" value="rSAM_horseshoe"/>
</dbReference>
<dbReference type="GO" id="GO:0005829">
    <property type="term" value="C:cytosol"/>
    <property type="evidence" value="ECO:0007669"/>
    <property type="project" value="TreeGrafter"/>
</dbReference>
<dbReference type="GO" id="GO:0003824">
    <property type="term" value="F:catalytic activity"/>
    <property type="evidence" value="ECO:0007669"/>
    <property type="project" value="InterPro"/>
</dbReference>
<dbReference type="SFLD" id="SFLDS00029">
    <property type="entry name" value="Radical_SAM"/>
    <property type="match status" value="1"/>
</dbReference>
<keyword evidence="3" id="KW-0808">Transferase</keyword>
<dbReference type="SUPFAM" id="SSF102114">
    <property type="entry name" value="Radical SAM enzymes"/>
    <property type="match status" value="1"/>
</dbReference>
<dbReference type="RefSeq" id="WP_126380618.1">
    <property type="nucleotide sequence ID" value="NZ_AP017378.1"/>
</dbReference>
<name>A0A2Z6B2E6_9BACT</name>
<reference evidence="11 12" key="1">
    <citation type="journal article" date="2018" name="Sci. Adv.">
        <title>Multi-heme cytochromes provide a pathway for survival in energy-limited environments.</title>
        <authorList>
            <person name="Deng X."/>
            <person name="Dohmae N."/>
            <person name="Nealson K.H."/>
            <person name="Hashimoto K."/>
            <person name="Okamoto A."/>
        </authorList>
    </citation>
    <scope>NUCLEOTIDE SEQUENCE [LARGE SCALE GENOMIC DNA]</scope>
    <source>
        <strain evidence="11 12">IS5</strain>
    </source>
</reference>
<evidence type="ECO:0000313" key="11">
    <source>
        <dbReference type="EMBL" id="BBD09586.1"/>
    </source>
</evidence>
<comment type="cofactor">
    <cofactor evidence="1">
        <name>[4Fe-4S] cluster</name>
        <dbReference type="ChEBI" id="CHEBI:49883"/>
    </cofactor>
</comment>
<evidence type="ECO:0000256" key="1">
    <source>
        <dbReference type="ARBA" id="ARBA00001966"/>
    </source>
</evidence>
<sequence length="455" mass="52028">MTAENQGHARRARLKRVVVVNPANYGRNMAGLRPPFGLLTLVSGLMGLGVEVIWIDADLIRSRQKVFAELRDYLDCDLLMIGGLSTAYKSIKEIISFVESSGSSIKIVVGGRVAKDTGDVVWKFNPRLDMLCRQEGEFVVKDYVEHWPDYKKVRGIEYRMGDDIVVNDVAPTPATFADVPRMRWEILDKSYFAEQGFLLTGRGCPYKCGFCRKKDSLVEKHRSMEFEEILDDIRYLLEKRGVNKITFVDEFFMQNKKRVENLCHAFQTLGVSFSWVCTTRANIIGEGDVPLLRLMKESGCSAINMGLESGSQDMLDKMNKKLRIEQSERAVSAARRAGLKIRPTFIFGFPGETRRTALESVRWRRRWGLKGGFFYATPYPGSDLYDQWLQRDSVDLAKEEAWLLMGPNLNYCNVNLTDMPDWKLRLLGIECALRLNPKRFISKKIQGLKRRLKGS</sequence>
<dbReference type="InterPro" id="IPR006158">
    <property type="entry name" value="Cobalamin-bd"/>
</dbReference>
<organism evidence="11 12">
    <name type="scientific">Desulfovibrio ferrophilus</name>
    <dbReference type="NCBI Taxonomy" id="241368"/>
    <lineage>
        <taxon>Bacteria</taxon>
        <taxon>Pseudomonadati</taxon>
        <taxon>Thermodesulfobacteriota</taxon>
        <taxon>Desulfovibrionia</taxon>
        <taxon>Desulfovibrionales</taxon>
        <taxon>Desulfovibrionaceae</taxon>
        <taxon>Desulfovibrio</taxon>
    </lineage>
</organism>
<dbReference type="Gene3D" id="3.40.50.280">
    <property type="entry name" value="Cobalamin-binding domain"/>
    <property type="match status" value="1"/>
</dbReference>
<keyword evidence="12" id="KW-1185">Reference proteome</keyword>
<dbReference type="InterPro" id="IPR034466">
    <property type="entry name" value="Methyltransferase_Class_B"/>
</dbReference>
<dbReference type="CDD" id="cd01335">
    <property type="entry name" value="Radical_SAM"/>
    <property type="match status" value="1"/>
</dbReference>
<proteinExistence type="predicted"/>
<keyword evidence="2" id="KW-0489">Methyltransferase</keyword>
<dbReference type="Proteomes" id="UP000269883">
    <property type="component" value="Chromosome"/>
</dbReference>
<dbReference type="Pfam" id="PF04055">
    <property type="entry name" value="Radical_SAM"/>
    <property type="match status" value="1"/>
</dbReference>
<dbReference type="InterPro" id="IPR006638">
    <property type="entry name" value="Elp3/MiaA/NifB-like_rSAM"/>
</dbReference>
<feature type="domain" description="B12-binding" evidence="9">
    <location>
        <begin position="14"/>
        <end position="154"/>
    </location>
</feature>
<evidence type="ECO:0000259" key="10">
    <source>
        <dbReference type="PROSITE" id="PS51918"/>
    </source>
</evidence>
<dbReference type="PANTHER" id="PTHR43409:SF7">
    <property type="entry name" value="BLL1977 PROTEIN"/>
    <property type="match status" value="1"/>
</dbReference>
<keyword evidence="6" id="KW-0408">Iron</keyword>
<dbReference type="SFLD" id="SFLDG01123">
    <property type="entry name" value="methyltransferase_(Class_B)"/>
    <property type="match status" value="1"/>
</dbReference>
<keyword evidence="7" id="KW-0411">Iron-sulfur</keyword>
<dbReference type="AlphaFoldDB" id="A0A2Z6B2E6"/>
<protein>
    <submittedName>
        <fullName evidence="11">Radical SAM domain protein</fullName>
    </submittedName>
</protein>
<evidence type="ECO:0000313" key="12">
    <source>
        <dbReference type="Proteomes" id="UP000269883"/>
    </source>
</evidence>
<dbReference type="Gene3D" id="3.80.30.20">
    <property type="entry name" value="tm_1862 like domain"/>
    <property type="match status" value="1"/>
</dbReference>
<dbReference type="SMART" id="SM00729">
    <property type="entry name" value="Elp3"/>
    <property type="match status" value="1"/>
</dbReference>
<evidence type="ECO:0000256" key="7">
    <source>
        <dbReference type="ARBA" id="ARBA00023014"/>
    </source>
</evidence>
<keyword evidence="5" id="KW-0479">Metal-binding</keyword>
<feature type="domain" description="Radical SAM core" evidence="10">
    <location>
        <begin position="190"/>
        <end position="415"/>
    </location>
</feature>
<evidence type="ECO:0000256" key="2">
    <source>
        <dbReference type="ARBA" id="ARBA00022603"/>
    </source>
</evidence>
<dbReference type="GO" id="GO:0051539">
    <property type="term" value="F:4 iron, 4 sulfur cluster binding"/>
    <property type="evidence" value="ECO:0007669"/>
    <property type="project" value="UniProtKB-KW"/>
</dbReference>
<keyword evidence="8" id="KW-0472">Membrane</keyword>
<evidence type="ECO:0000256" key="3">
    <source>
        <dbReference type="ARBA" id="ARBA00022679"/>
    </source>
</evidence>
<dbReference type="InterPro" id="IPR007197">
    <property type="entry name" value="rSAM"/>
</dbReference>
<feature type="transmembrane region" description="Helical" evidence="8">
    <location>
        <begin position="36"/>
        <end position="55"/>
    </location>
</feature>
<dbReference type="OrthoDB" id="9804952at2"/>
<evidence type="ECO:0000256" key="6">
    <source>
        <dbReference type="ARBA" id="ARBA00023004"/>
    </source>
</evidence>
<evidence type="ECO:0000256" key="5">
    <source>
        <dbReference type="ARBA" id="ARBA00022723"/>
    </source>
</evidence>
<keyword evidence="8" id="KW-0812">Transmembrane</keyword>
<dbReference type="InterPro" id="IPR058240">
    <property type="entry name" value="rSAM_sf"/>
</dbReference>
<accession>A0A2Z6B2E6</accession>
<dbReference type="EMBL" id="AP017378">
    <property type="protein sequence ID" value="BBD09586.1"/>
    <property type="molecule type" value="Genomic_DNA"/>
</dbReference>
<keyword evidence="4" id="KW-0949">S-adenosyl-L-methionine</keyword>